<dbReference type="Pfam" id="PF08064">
    <property type="entry name" value="UME"/>
    <property type="match status" value="1"/>
</dbReference>
<organism evidence="16 17">
    <name type="scientific">Polypedilum vanderplanki</name>
    <name type="common">Sleeping chironomid midge</name>
    <dbReference type="NCBI Taxonomy" id="319348"/>
    <lineage>
        <taxon>Eukaryota</taxon>
        <taxon>Metazoa</taxon>
        <taxon>Ecdysozoa</taxon>
        <taxon>Arthropoda</taxon>
        <taxon>Hexapoda</taxon>
        <taxon>Insecta</taxon>
        <taxon>Pterygota</taxon>
        <taxon>Neoptera</taxon>
        <taxon>Endopterygota</taxon>
        <taxon>Diptera</taxon>
        <taxon>Nematocera</taxon>
        <taxon>Chironomoidea</taxon>
        <taxon>Chironomidae</taxon>
        <taxon>Chironominae</taxon>
        <taxon>Polypedilum</taxon>
        <taxon>Polypedilum</taxon>
    </lineage>
</organism>
<dbReference type="GO" id="GO:0000077">
    <property type="term" value="P:DNA damage checkpoint signaling"/>
    <property type="evidence" value="ECO:0007669"/>
    <property type="project" value="TreeGrafter"/>
</dbReference>
<keyword evidence="11" id="KW-0539">Nucleus</keyword>
<dbReference type="GO" id="GO:0005524">
    <property type="term" value="F:ATP binding"/>
    <property type="evidence" value="ECO:0007669"/>
    <property type="project" value="UniProtKB-KW"/>
</dbReference>
<dbReference type="SMART" id="SM01343">
    <property type="entry name" value="FATC"/>
    <property type="match status" value="1"/>
</dbReference>
<evidence type="ECO:0000313" key="16">
    <source>
        <dbReference type="EMBL" id="KAG5680126.1"/>
    </source>
</evidence>
<comment type="similarity">
    <text evidence="2">Belongs to the PI3/PI4-kinase family. ATM subfamily.</text>
</comment>
<accession>A0A9J6CES6</accession>
<keyword evidence="9" id="KW-0067">ATP-binding</keyword>
<dbReference type="CDD" id="cd00892">
    <property type="entry name" value="PIKKc_ATR"/>
    <property type="match status" value="1"/>
</dbReference>
<keyword evidence="10" id="KW-0234">DNA repair</keyword>
<dbReference type="InterPro" id="IPR014009">
    <property type="entry name" value="PIK_FAT"/>
</dbReference>
<dbReference type="SMART" id="SM00146">
    <property type="entry name" value="PI3Kc"/>
    <property type="match status" value="1"/>
</dbReference>
<keyword evidence="6" id="KW-0547">Nucleotide-binding</keyword>
<dbReference type="SMART" id="SM00802">
    <property type="entry name" value="UME"/>
    <property type="match status" value="1"/>
</dbReference>
<dbReference type="PROSITE" id="PS50290">
    <property type="entry name" value="PI3_4_KINASE_3"/>
    <property type="match status" value="1"/>
</dbReference>
<dbReference type="SUPFAM" id="SSF56112">
    <property type="entry name" value="Protein kinase-like (PK-like)"/>
    <property type="match status" value="1"/>
</dbReference>
<dbReference type="InterPro" id="IPR000403">
    <property type="entry name" value="PI3/4_kinase_cat_dom"/>
</dbReference>
<dbReference type="PROSITE" id="PS51190">
    <property type="entry name" value="FATC"/>
    <property type="match status" value="1"/>
</dbReference>
<dbReference type="SUPFAM" id="SSF48371">
    <property type="entry name" value="ARM repeat"/>
    <property type="match status" value="1"/>
</dbReference>
<evidence type="ECO:0000256" key="1">
    <source>
        <dbReference type="ARBA" id="ARBA00004123"/>
    </source>
</evidence>
<dbReference type="GO" id="GO:0000723">
    <property type="term" value="P:telomere maintenance"/>
    <property type="evidence" value="ECO:0007669"/>
    <property type="project" value="TreeGrafter"/>
</dbReference>
<dbReference type="Pfam" id="PF02260">
    <property type="entry name" value="FATC"/>
    <property type="match status" value="1"/>
</dbReference>
<evidence type="ECO:0000259" key="13">
    <source>
        <dbReference type="PROSITE" id="PS50290"/>
    </source>
</evidence>
<dbReference type="GO" id="GO:0004674">
    <property type="term" value="F:protein serine/threonine kinase activity"/>
    <property type="evidence" value="ECO:0007669"/>
    <property type="project" value="UniProtKB-KW"/>
</dbReference>
<evidence type="ECO:0000256" key="4">
    <source>
        <dbReference type="ARBA" id="ARBA00022527"/>
    </source>
</evidence>
<evidence type="ECO:0000313" key="17">
    <source>
        <dbReference type="Proteomes" id="UP001107558"/>
    </source>
</evidence>
<sequence length="2571" mass="301040">MAECTVTMPILRKLNDLFVKFIKNDSKNGIFFEKESLEKVLYFLNTNFLSICNDITSTSLLEEREHACDQLSWIFSKLLFITLHDNNNDFTQQVQEITSKILPKGQHLSVKWFHKLTKLHLDLLNKSLEIFSHFEINIPRYDIENNTLLYSKSVINDEIQFEKLIPFCLYNLGCAIDLAPATIASLSKYNIPEIVLKIFDDNEMQIRISCIIFLTIYYKNTETSGIDCFKLIENISNTYRIMTQNDNTCGKSLEKAFDLSIVKLVKLLMDHIKSFRINLNNSIITEKLIATVIKLIYFELKFKEQHRLTSNTALFIEFIYYILITIDSVDENYIKSFKNIQHLCVVYDKILLLSQFQIILEIEQACNFSSKLTSISPTWNKIHNTLLEKVNSINDHMTCDEEYEDTISWINTAFLLAQNINFLFIFRHQLMHERNKLCPICERNNISTLSNDNLMMKFNDWSYQHIQLDFFDDLSSLIHQLIQKVKFKSWFYGSTINLMNIFTSVFSFLPKLTDEDKLFMMTVIILPFYNSIEKYDKMNKSAEFKKMQNASSHGMKMFSKGLSLSEQFEFKRECIRLFAQLRLNKINSTSMWLKSSFMRLVFTEEGKDVQFVFLQYFKDMLITNFEVIESFLSLYQSLRLNQSDILQIKELKDILCLTDKNVIILKTRKNTYDVLCEKCSNDSNEMHVVDRYLMYISKHKSYLMSICSFDKDLNISINSNLLNDKTNEFYAHFIKNIPPSIEHSIDFIEVIDNKGEILFNIILKMDENILKETNFYQKNIILSIQRSKLSDNNIRLLFENFLEKFSELTLQSCQNSGNLSIQYYIANMIATLGSNMKNSILNIEKVSLKCLKLLIYFMIIGELEVKGVAINLAFRMLEQNGIIFQTFLNWYKKSLLDIICTLCLSISLDEENFTQNLFNFLKNVHISEPITFVRSNIHIIIGAILPFCVENNQFHHIRTMLKSCKISLNEAIRDSSFVLHEMLYSMENNKKKYFIDFIENNIGMSFKELLQLERSTILERACAKYCNNQSYVINVVQELGGDEKFNTSDLDKIADYIATKFLAVLNYFENELKSTTTTKALKHSIILSLGDFIRFLGERISNLYFKIMSILKEITKLTDINGKESCIEVWKIFALHCNSSTIGSFLSVIFVSLEDYLNEYPQKVENICLQFINNNASLLSRYFPDLFFITKTRHSDAVKNAILHQIQSQRHSDKNEFELNLELLLKHLKNENTDSDVKFYLLLYLEDLIKNDRKKFNEFIFSHSTIVENLVCLLASGSKNTYNDRLKLQTAKCFGELGAIRPFQQKENYATHNFISTIHSNEFAKSLLKIICKYYKDVIDMRNIQALSLAVQGIFNEREVDTKHEIWKYLSEESHVLFRPLLTSRYTPANHQAPFTNEETIFWNRAQTETNWAFILAETIAQGIENDETSNYLKDLLPSMRENQEISLFLIPKIVLEYFKSNTTKEYDSLLLQEFQLIFKLVMDRKMFTEFSKEELKFTYIADYGFQPVKKKSEDNSLDKIQATIVKTAKMIFEIWDSLTLFIQRHNTQTSTIERIKHLQNQFSLLTLAEVTFKCEEYERSLVFLERYILQLENREEALSFLIKVYAKLHEPDLVDGVRWLRKTDWSISDKIFISEVTGNLENCPIYFEMKLKEPAINQSEIENIIKIHIQANQNADAILYCKNQLQKLYAANSEQTYADEMMAEPLWRLSRWDDLEELLLDNPHLKVNNHSNWNISCGNLMLKFRRFDGEGFWEELNKARLSVMDNFKIFDSDHLMYNGNYDDIIHLHMLTEFEKIHEAFEHIQSKKTIDAANKILKNLINELDTRRKLLKPSLNVIESTLAIRRSLLSMMKSKLQIIFTKPNEIKYIANEIDKQIGKTWTDASKIACKQKHFIQTNAYLIEASHYKSYDFLIEKPKYLWKKGEHVSALRTLELNLEDLQKSCTGRKTPEMIKLLSRVQLRIAKNYAEMKYVDFDTNKELFKKAIIEGAENEKCYLQLADYMDRYYFSLCENNNTSKNEISLPHFEKLLEIMRAYGDSMKYGSVHVLQSMSRFLQIWLDSSSMCEQQNSKYRSRENITIVSQMNSYLKETINVISIDCFYTAFSQLISRLCHPSNDVFKIIKSIILKLLEKYPLQSMWYIVPGLKSKSNFRQKRTSEIFERMGNDMNIKSFGIVIDRIMNFTQTKATADKSYMAKIHPEINKILKSFNILMPLQQNLHITRNTTLDNSGVLIQSMDINFEVMHSLQKPKKITFIGSDGQQYSMLLKFKDDLRIDFRFLEFVKVVNDFYRKDSDASQRSLIARTYSVIPLNEELGMIEWIPNLKTFKAIISSQYALAKIKVPSGSKEINLLSEKMNAATDKVAQFNCLKKMFPPILGQWFLHHFSSAQCYFRARQNYVKSVAIMSMIGYIMGLGDRHCENILFDIHSGEIVHVDFNCLFHKGEKLGVPERVPFRLTNSMIEAMGILGVEGPFKRCCEITLKIMHNEIHTLMSYLRPFIYDPMISKNEKENFDPNALENLQCIEKKLKGIVRRFKKFTEVPISIEGNVNMILKEATSDENLSLMYFHWSPFI</sequence>
<dbReference type="PANTHER" id="PTHR11139">
    <property type="entry name" value="ATAXIA TELANGIECTASIA MUTATED ATM -RELATED"/>
    <property type="match status" value="1"/>
</dbReference>
<dbReference type="GO" id="GO:0006281">
    <property type="term" value="P:DNA repair"/>
    <property type="evidence" value="ECO:0007669"/>
    <property type="project" value="UniProtKB-KW"/>
</dbReference>
<feature type="domain" description="FATC" evidence="15">
    <location>
        <begin position="2539"/>
        <end position="2571"/>
    </location>
</feature>
<dbReference type="Pfam" id="PF23593">
    <property type="entry name" value="HEAT_ATR"/>
    <property type="match status" value="1"/>
</dbReference>
<dbReference type="PANTHER" id="PTHR11139:SF69">
    <property type="entry name" value="SERINE_THREONINE-PROTEIN KINASE ATR"/>
    <property type="match status" value="1"/>
</dbReference>
<reference evidence="16" key="1">
    <citation type="submission" date="2021-03" db="EMBL/GenBank/DDBJ databases">
        <title>Chromosome level genome of the anhydrobiotic midge Polypedilum vanderplanki.</title>
        <authorList>
            <person name="Yoshida Y."/>
            <person name="Kikawada T."/>
            <person name="Gusev O."/>
        </authorList>
    </citation>
    <scope>NUCLEOTIDE SEQUENCE</scope>
    <source>
        <strain evidence="16">NIAS01</strain>
        <tissue evidence="16">Whole body or cell culture</tissue>
    </source>
</reference>
<gene>
    <name evidence="16" type="ORF">PVAND_009651</name>
</gene>
<evidence type="ECO:0000256" key="7">
    <source>
        <dbReference type="ARBA" id="ARBA00022763"/>
    </source>
</evidence>
<keyword evidence="8" id="KW-0418">Kinase</keyword>
<evidence type="ECO:0000256" key="10">
    <source>
        <dbReference type="ARBA" id="ARBA00023204"/>
    </source>
</evidence>
<dbReference type="InterPro" id="IPR016024">
    <property type="entry name" value="ARM-type_fold"/>
</dbReference>
<dbReference type="InterPro" id="IPR018936">
    <property type="entry name" value="PI3/4_kinase_CS"/>
</dbReference>
<evidence type="ECO:0000259" key="14">
    <source>
        <dbReference type="PROSITE" id="PS51189"/>
    </source>
</evidence>
<keyword evidence="17" id="KW-1185">Reference proteome</keyword>
<dbReference type="Gene3D" id="3.30.1010.10">
    <property type="entry name" value="Phosphatidylinositol 3-kinase Catalytic Subunit, Chain A, domain 4"/>
    <property type="match status" value="1"/>
</dbReference>
<dbReference type="PROSITE" id="PS00916">
    <property type="entry name" value="PI3_4_KINASE_2"/>
    <property type="match status" value="1"/>
</dbReference>
<evidence type="ECO:0000256" key="11">
    <source>
        <dbReference type="ARBA" id="ARBA00023242"/>
    </source>
</evidence>
<protein>
    <recommendedName>
        <fullName evidence="12">Serine/threonine-protein kinase ATR</fullName>
        <ecNumber evidence="3">2.7.11.1</ecNumber>
    </recommendedName>
</protein>
<evidence type="ECO:0000256" key="12">
    <source>
        <dbReference type="ARBA" id="ARBA00024420"/>
    </source>
</evidence>
<comment type="subcellular location">
    <subcellularLocation>
        <location evidence="1">Nucleus</location>
    </subcellularLocation>
</comment>
<evidence type="ECO:0000256" key="5">
    <source>
        <dbReference type="ARBA" id="ARBA00022679"/>
    </source>
</evidence>
<name>A0A9J6CES6_POLVA</name>
<dbReference type="EMBL" id="JADBJN010000001">
    <property type="protein sequence ID" value="KAG5680126.1"/>
    <property type="molecule type" value="Genomic_DNA"/>
</dbReference>
<keyword evidence="5" id="KW-0808">Transferase</keyword>
<dbReference type="EC" id="2.7.11.1" evidence="3"/>
<dbReference type="Proteomes" id="UP001107558">
    <property type="component" value="Chromosome 1"/>
</dbReference>
<feature type="domain" description="PI3K/PI4K catalytic" evidence="13">
    <location>
        <begin position="2236"/>
        <end position="2545"/>
    </location>
</feature>
<evidence type="ECO:0000256" key="2">
    <source>
        <dbReference type="ARBA" id="ARBA00010769"/>
    </source>
</evidence>
<dbReference type="GO" id="GO:0005634">
    <property type="term" value="C:nucleus"/>
    <property type="evidence" value="ECO:0007669"/>
    <property type="project" value="UniProtKB-SubCell"/>
</dbReference>
<dbReference type="PROSITE" id="PS51189">
    <property type="entry name" value="FAT"/>
    <property type="match status" value="1"/>
</dbReference>
<evidence type="ECO:0000256" key="6">
    <source>
        <dbReference type="ARBA" id="ARBA00022741"/>
    </source>
</evidence>
<dbReference type="GO" id="GO:0005694">
    <property type="term" value="C:chromosome"/>
    <property type="evidence" value="ECO:0007669"/>
    <property type="project" value="TreeGrafter"/>
</dbReference>
<dbReference type="InterPro" id="IPR057564">
    <property type="entry name" value="HEAT_ATR"/>
</dbReference>
<dbReference type="InterPro" id="IPR036940">
    <property type="entry name" value="PI3/4_kinase_cat_sf"/>
</dbReference>
<evidence type="ECO:0000259" key="15">
    <source>
        <dbReference type="PROSITE" id="PS51190"/>
    </source>
</evidence>
<feature type="domain" description="FAT" evidence="14">
    <location>
        <begin position="1567"/>
        <end position="2147"/>
    </location>
</feature>
<evidence type="ECO:0000256" key="3">
    <source>
        <dbReference type="ARBA" id="ARBA00012513"/>
    </source>
</evidence>
<keyword evidence="7" id="KW-0227">DNA damage</keyword>
<dbReference type="InterPro" id="IPR011009">
    <property type="entry name" value="Kinase-like_dom_sf"/>
</dbReference>
<dbReference type="InterPro" id="IPR003152">
    <property type="entry name" value="FATC_dom"/>
</dbReference>
<comment type="caution">
    <text evidence="16">The sequence shown here is derived from an EMBL/GenBank/DDBJ whole genome shotgun (WGS) entry which is preliminary data.</text>
</comment>
<dbReference type="Pfam" id="PF00454">
    <property type="entry name" value="PI3_PI4_kinase"/>
    <property type="match status" value="1"/>
</dbReference>
<dbReference type="InterPro" id="IPR012993">
    <property type="entry name" value="UME"/>
</dbReference>
<dbReference type="OrthoDB" id="381190at2759"/>
<dbReference type="Gene3D" id="1.10.1070.11">
    <property type="entry name" value="Phosphatidylinositol 3-/4-kinase, catalytic domain"/>
    <property type="match status" value="1"/>
</dbReference>
<evidence type="ECO:0000256" key="8">
    <source>
        <dbReference type="ARBA" id="ARBA00022777"/>
    </source>
</evidence>
<dbReference type="InterPro" id="IPR050517">
    <property type="entry name" value="DDR_Repair_Kinase"/>
</dbReference>
<evidence type="ECO:0000256" key="9">
    <source>
        <dbReference type="ARBA" id="ARBA00022840"/>
    </source>
</evidence>
<keyword evidence="4" id="KW-0723">Serine/threonine-protein kinase</keyword>
<proteinExistence type="inferred from homology"/>